<feature type="compositionally biased region" description="Basic and acidic residues" evidence="10">
    <location>
        <begin position="113"/>
        <end position="123"/>
    </location>
</feature>
<dbReference type="OrthoDB" id="3267178at2"/>
<protein>
    <submittedName>
        <fullName evidence="11">Preprotein translocase subunit YajC</fullName>
    </submittedName>
</protein>
<reference evidence="11 12" key="1">
    <citation type="submission" date="2014-01" db="EMBL/GenBank/DDBJ databases">
        <title>Actinotalea ferrariae CF5-4.</title>
        <authorList>
            <person name="Chen F."/>
            <person name="Li Y."/>
            <person name="Wang G."/>
        </authorList>
    </citation>
    <scope>NUCLEOTIDE SEQUENCE [LARGE SCALE GENOMIC DNA]</scope>
    <source>
        <strain evidence="11 12">CF5-4</strain>
    </source>
</reference>
<dbReference type="NCBIfam" id="TIGR00739">
    <property type="entry name" value="yajC"/>
    <property type="match status" value="1"/>
</dbReference>
<dbReference type="RefSeq" id="WP_034223248.1">
    <property type="nucleotide sequence ID" value="NZ_AXCW01000030.1"/>
</dbReference>
<keyword evidence="5" id="KW-0812">Transmembrane</keyword>
<keyword evidence="4" id="KW-1003">Cell membrane</keyword>
<accession>A0A021VWU1</accession>
<name>A0A021VWU1_9CELL</name>
<comment type="caution">
    <text evidence="11">The sequence shown here is derived from an EMBL/GenBank/DDBJ whole genome shotgun (WGS) entry which is preliminary data.</text>
</comment>
<evidence type="ECO:0000313" key="12">
    <source>
        <dbReference type="Proteomes" id="UP000019753"/>
    </source>
</evidence>
<comment type="subcellular location">
    <subcellularLocation>
        <location evidence="1">Cell membrane</location>
        <topology evidence="1">Single-pass membrane protein</topology>
    </subcellularLocation>
</comment>
<evidence type="ECO:0000256" key="10">
    <source>
        <dbReference type="SAM" id="MobiDB-lite"/>
    </source>
</evidence>
<evidence type="ECO:0000256" key="4">
    <source>
        <dbReference type="ARBA" id="ARBA00022475"/>
    </source>
</evidence>
<keyword evidence="8" id="KW-0811">Translocation</keyword>
<dbReference type="GO" id="GO:0015031">
    <property type="term" value="P:protein transport"/>
    <property type="evidence" value="ECO:0007669"/>
    <property type="project" value="UniProtKB-KW"/>
</dbReference>
<dbReference type="GO" id="GO:0005886">
    <property type="term" value="C:plasma membrane"/>
    <property type="evidence" value="ECO:0007669"/>
    <property type="project" value="UniProtKB-SubCell"/>
</dbReference>
<keyword evidence="12" id="KW-1185">Reference proteome</keyword>
<keyword evidence="7" id="KW-1133">Transmembrane helix</keyword>
<evidence type="ECO:0000256" key="7">
    <source>
        <dbReference type="ARBA" id="ARBA00022989"/>
    </source>
</evidence>
<dbReference type="Pfam" id="PF02699">
    <property type="entry name" value="YajC"/>
    <property type="match status" value="1"/>
</dbReference>
<dbReference type="EMBL" id="AXCW01000030">
    <property type="protein sequence ID" value="EYR64480.1"/>
    <property type="molecule type" value="Genomic_DNA"/>
</dbReference>
<comment type="similarity">
    <text evidence="2">Belongs to the YajC family.</text>
</comment>
<evidence type="ECO:0000256" key="1">
    <source>
        <dbReference type="ARBA" id="ARBA00004162"/>
    </source>
</evidence>
<dbReference type="AlphaFoldDB" id="A0A021VWU1"/>
<evidence type="ECO:0000256" key="6">
    <source>
        <dbReference type="ARBA" id="ARBA00022927"/>
    </source>
</evidence>
<evidence type="ECO:0000256" key="2">
    <source>
        <dbReference type="ARBA" id="ARBA00006742"/>
    </source>
</evidence>
<dbReference type="PANTHER" id="PTHR33909:SF1">
    <property type="entry name" value="SEC TRANSLOCON ACCESSORY COMPLEX SUBUNIT YAJC"/>
    <property type="match status" value="1"/>
</dbReference>
<keyword evidence="3" id="KW-0813">Transport</keyword>
<dbReference type="Proteomes" id="UP000019753">
    <property type="component" value="Unassembled WGS sequence"/>
</dbReference>
<gene>
    <name evidence="11" type="ORF">N866_10230</name>
</gene>
<sequence>MELLLPLAVAFGFLWLMTRRTRKMQKETTAFRENLVPGQEVMTGSGLFGTVVAAEGDVVTIETSPGVTSRWLRAAIAKLVDPPVEDDEVVDDATTAYVTGDRVPDDASSLTADPRDPDDVDRR</sequence>
<dbReference type="SMART" id="SM01323">
    <property type="entry name" value="YajC"/>
    <property type="match status" value="1"/>
</dbReference>
<evidence type="ECO:0000256" key="9">
    <source>
        <dbReference type="ARBA" id="ARBA00023136"/>
    </source>
</evidence>
<evidence type="ECO:0000256" key="3">
    <source>
        <dbReference type="ARBA" id="ARBA00022448"/>
    </source>
</evidence>
<evidence type="ECO:0000256" key="8">
    <source>
        <dbReference type="ARBA" id="ARBA00023010"/>
    </source>
</evidence>
<dbReference type="PANTHER" id="PTHR33909">
    <property type="entry name" value="SEC TRANSLOCON ACCESSORY COMPLEX SUBUNIT YAJC"/>
    <property type="match status" value="1"/>
</dbReference>
<dbReference type="InterPro" id="IPR003849">
    <property type="entry name" value="Preprotein_translocase_YajC"/>
</dbReference>
<feature type="region of interest" description="Disordered" evidence="10">
    <location>
        <begin position="97"/>
        <end position="123"/>
    </location>
</feature>
<keyword evidence="9" id="KW-0472">Membrane</keyword>
<proteinExistence type="inferred from homology"/>
<organism evidence="11 12">
    <name type="scientific">Actinotalea ferrariae CF5-4</name>
    <dbReference type="NCBI Taxonomy" id="948458"/>
    <lineage>
        <taxon>Bacteria</taxon>
        <taxon>Bacillati</taxon>
        <taxon>Actinomycetota</taxon>
        <taxon>Actinomycetes</taxon>
        <taxon>Micrococcales</taxon>
        <taxon>Cellulomonadaceae</taxon>
        <taxon>Actinotalea</taxon>
    </lineage>
</organism>
<evidence type="ECO:0000256" key="5">
    <source>
        <dbReference type="ARBA" id="ARBA00022692"/>
    </source>
</evidence>
<evidence type="ECO:0000313" key="11">
    <source>
        <dbReference type="EMBL" id="EYR64480.1"/>
    </source>
</evidence>
<keyword evidence="6" id="KW-0653">Protein transport</keyword>